<feature type="domain" description="Amidohydrolase-related" evidence="9">
    <location>
        <begin position="51"/>
        <end position="367"/>
    </location>
</feature>
<dbReference type="PIRSF" id="PIRSF038994">
    <property type="entry name" value="NagA"/>
    <property type="match status" value="1"/>
</dbReference>
<feature type="binding site" evidence="8">
    <location>
        <position position="214"/>
    </location>
    <ligand>
        <name>Zn(2+)</name>
        <dbReference type="ChEBI" id="CHEBI:29105"/>
    </ligand>
</feature>
<proteinExistence type="inferred from homology"/>
<dbReference type="GO" id="GO:0046872">
    <property type="term" value="F:metal ion binding"/>
    <property type="evidence" value="ECO:0007669"/>
    <property type="project" value="UniProtKB-KW"/>
</dbReference>
<dbReference type="PANTHER" id="PTHR11113">
    <property type="entry name" value="N-ACETYLGLUCOSAMINE-6-PHOSPHATE DEACETYLASE"/>
    <property type="match status" value="1"/>
</dbReference>
<dbReference type="InterPro" id="IPR006680">
    <property type="entry name" value="Amidohydro-rel"/>
</dbReference>
<reference evidence="10 11" key="1">
    <citation type="submission" date="2016-11" db="EMBL/GenBank/DDBJ databases">
        <title>Trade-off between light-utilization and light-protection in marine flavobacteria.</title>
        <authorList>
            <person name="Kumagai Y."/>
        </authorList>
    </citation>
    <scope>NUCLEOTIDE SEQUENCE [LARGE SCALE GENOMIC DNA]</scope>
    <source>
        <strain evidence="10 11">NBRC 107125</strain>
    </source>
</reference>
<feature type="binding site" evidence="7">
    <location>
        <begin position="305"/>
        <end position="307"/>
    </location>
    <ligand>
        <name>substrate</name>
    </ligand>
</feature>
<dbReference type="InterPro" id="IPR003764">
    <property type="entry name" value="GlcNAc_6-P_deAcase"/>
</dbReference>
<dbReference type="OrthoDB" id="9776488at2"/>
<dbReference type="SUPFAM" id="SSF51556">
    <property type="entry name" value="Metallo-dependent hydrolases"/>
    <property type="match status" value="1"/>
</dbReference>
<dbReference type="Proteomes" id="UP000193450">
    <property type="component" value="Chromosome"/>
</dbReference>
<comment type="similarity">
    <text evidence="1 5">Belongs to the metallo-dependent hydrolases superfamily. NagA family.</text>
</comment>
<protein>
    <submittedName>
        <fullName evidence="10">N-acetylglucosamine-6-phosphate deacetylase</fullName>
    </submittedName>
</protein>
<feature type="binding site" evidence="8">
    <location>
        <position position="193"/>
    </location>
    <ligand>
        <name>Zn(2+)</name>
        <dbReference type="ChEBI" id="CHEBI:29105"/>
    </ligand>
</feature>
<dbReference type="GO" id="GO:0006046">
    <property type="term" value="P:N-acetylglucosamine catabolic process"/>
    <property type="evidence" value="ECO:0007669"/>
    <property type="project" value="TreeGrafter"/>
</dbReference>
<keyword evidence="4 5" id="KW-0119">Carbohydrate metabolism</keyword>
<dbReference type="KEGG" id="osg:BST96_13850"/>
<dbReference type="PANTHER" id="PTHR11113:SF14">
    <property type="entry name" value="N-ACETYLGLUCOSAMINE-6-PHOSPHATE DEACETYLASE"/>
    <property type="match status" value="1"/>
</dbReference>
<feature type="binding site" evidence="8">
    <location>
        <position position="129"/>
    </location>
    <ligand>
        <name>Zn(2+)</name>
        <dbReference type="ChEBI" id="CHEBI:29105"/>
    </ligand>
</feature>
<evidence type="ECO:0000256" key="5">
    <source>
        <dbReference type="PIRNR" id="PIRNR038994"/>
    </source>
</evidence>
<evidence type="ECO:0000256" key="3">
    <source>
        <dbReference type="ARBA" id="ARBA00022801"/>
    </source>
</evidence>
<dbReference type="EMBL" id="CP019343">
    <property type="protein sequence ID" value="ARN75102.1"/>
    <property type="molecule type" value="Genomic_DNA"/>
</dbReference>
<evidence type="ECO:0000313" key="10">
    <source>
        <dbReference type="EMBL" id="ARN75102.1"/>
    </source>
</evidence>
<keyword evidence="3 5" id="KW-0378">Hydrolase</keyword>
<feature type="binding site" evidence="7">
    <location>
        <begin position="217"/>
        <end position="218"/>
    </location>
    <ligand>
        <name>substrate</name>
    </ligand>
</feature>
<dbReference type="Gene3D" id="2.30.40.10">
    <property type="entry name" value="Urease, subunit C, domain 1"/>
    <property type="match status" value="1"/>
</dbReference>
<evidence type="ECO:0000256" key="8">
    <source>
        <dbReference type="PIRSR" id="PIRSR038994-3"/>
    </source>
</evidence>
<feature type="binding site" evidence="7">
    <location>
        <position position="140"/>
    </location>
    <ligand>
        <name>substrate</name>
    </ligand>
</feature>
<name>A0A1X9NF90_9GAMM</name>
<dbReference type="Gene3D" id="3.20.20.140">
    <property type="entry name" value="Metal-dependent hydrolases"/>
    <property type="match status" value="1"/>
</dbReference>
<evidence type="ECO:0000256" key="4">
    <source>
        <dbReference type="ARBA" id="ARBA00023277"/>
    </source>
</evidence>
<evidence type="ECO:0000259" key="9">
    <source>
        <dbReference type="Pfam" id="PF01979"/>
    </source>
</evidence>
<evidence type="ECO:0000256" key="2">
    <source>
        <dbReference type="ARBA" id="ARBA00022723"/>
    </source>
</evidence>
<dbReference type="SUPFAM" id="SSF51338">
    <property type="entry name" value="Composite domain of metallo-dependent hydrolases"/>
    <property type="match status" value="1"/>
</dbReference>
<dbReference type="AlphaFoldDB" id="A0A1X9NF90"/>
<evidence type="ECO:0000256" key="1">
    <source>
        <dbReference type="ARBA" id="ARBA00010716"/>
    </source>
</evidence>
<feature type="binding site" evidence="7">
    <location>
        <position position="249"/>
    </location>
    <ligand>
        <name>substrate</name>
    </ligand>
</feature>
<organism evidence="10 11">
    <name type="scientific">Oceanicoccus sagamiensis</name>
    <dbReference type="NCBI Taxonomy" id="716816"/>
    <lineage>
        <taxon>Bacteria</taxon>
        <taxon>Pseudomonadati</taxon>
        <taxon>Pseudomonadota</taxon>
        <taxon>Gammaproteobacteria</taxon>
        <taxon>Cellvibrionales</taxon>
        <taxon>Spongiibacteraceae</taxon>
        <taxon>Oceanicoccus</taxon>
    </lineage>
</organism>
<dbReference type="GO" id="GO:0008448">
    <property type="term" value="F:N-acetylglucosamine-6-phosphate deacetylase activity"/>
    <property type="evidence" value="ECO:0007669"/>
    <property type="project" value="InterPro"/>
</dbReference>
<dbReference type="CDD" id="cd00854">
    <property type="entry name" value="NagA"/>
    <property type="match status" value="1"/>
</dbReference>
<gene>
    <name evidence="10" type="ORF">BST96_13850</name>
</gene>
<dbReference type="InterPro" id="IPR011059">
    <property type="entry name" value="Metal-dep_hydrolase_composite"/>
</dbReference>
<evidence type="ECO:0000256" key="7">
    <source>
        <dbReference type="PIRSR" id="PIRSR038994-2"/>
    </source>
</evidence>
<evidence type="ECO:0000256" key="6">
    <source>
        <dbReference type="PIRSR" id="PIRSR038994-1"/>
    </source>
</evidence>
<dbReference type="Pfam" id="PF01979">
    <property type="entry name" value="Amidohydro_1"/>
    <property type="match status" value="1"/>
</dbReference>
<keyword evidence="2 8" id="KW-0479">Metal-binding</keyword>
<sequence>MKQLISGARIFDGDKLLSEQAIVLNGSVVEAIVPIAEADTSLPHIQLDGGIVAPGFIDLQVNGGGGVLLNNATQPETLLTMLNAHRSKGVTAILPTLVSDTLATLDQGIDAARTLIKAATPGILGIHIEGPFFNPERRGVHSKEQIRPLTAADIDWLCSNADIPMMLTLAPEQTQPGQIKTLTEAGIVVCAGHTNATGSEVEAALAEGLQGFTHLFNAMRPMASREPGVVGTALADKPSYCGIIVDGHHVHANSVLVAHKAKAAGKLYLVSDAMATIGSPEKTFELYGETIYEQDGCLKNSEGKLAGSAIGLMDAVRISHREVGLELEECLRMASLYPAQFFNLEQSCGRIKPGYAANLVHFTDALTVCSTWLEGARLQHTEVSHS</sequence>
<dbReference type="InterPro" id="IPR032466">
    <property type="entry name" value="Metal_Hydrolase"/>
</dbReference>
<accession>A0A1X9NF90</accession>
<keyword evidence="11" id="KW-1185">Reference proteome</keyword>
<feature type="active site" description="Proton donor/acceptor" evidence="6">
    <location>
        <position position="272"/>
    </location>
</feature>
<evidence type="ECO:0000313" key="11">
    <source>
        <dbReference type="Proteomes" id="UP000193450"/>
    </source>
</evidence>
<dbReference type="STRING" id="716816.BST96_13850"/>
<dbReference type="NCBIfam" id="TIGR00221">
    <property type="entry name" value="nagA"/>
    <property type="match status" value="1"/>
</dbReference>
<comment type="cofactor">
    <cofactor evidence="8">
        <name>a divalent metal cation</name>
        <dbReference type="ChEBI" id="CHEBI:60240"/>
    </cofactor>
    <text evidence="8">Binds 1 divalent metal cation per subunit.</text>
</comment>
<feature type="binding site" evidence="7">
    <location>
        <position position="225"/>
    </location>
    <ligand>
        <name>substrate</name>
    </ligand>
</feature>